<sequence>MYGEIRIGHAGAVETDGVAPSHGLDDRALIEVVALARSGDPALRVADLADQVGYSPFHFSRLFTARVGIGPGQYLTAVRIDRAKRLLLEGSAPVIDVATAIGFDSLSSFTRRFGAAVGVTPARLRQLADTVADHAPAPFRLTGEDPRSVEVTLELPSDLVRHGDPSVWIGWYPHPAPIGLPRAGVLARSRELVTLPVCAGAPWLLGFAVPAQAGVLDQLAPTHPVVAVHPSPVASSCALTLHFGSARRGVVPLLSALPSLCQS</sequence>
<keyword evidence="2" id="KW-0238">DNA-binding</keyword>
<dbReference type="AlphaFoldDB" id="A0A022L056"/>
<dbReference type="STRING" id="1249481.D641_0103880"/>
<evidence type="ECO:0000256" key="1">
    <source>
        <dbReference type="ARBA" id="ARBA00023015"/>
    </source>
</evidence>
<dbReference type="EMBL" id="AORC01000004">
    <property type="protein sequence ID" value="EYT50413.1"/>
    <property type="molecule type" value="Genomic_DNA"/>
</dbReference>
<dbReference type="Pfam" id="PF12833">
    <property type="entry name" value="HTH_18"/>
    <property type="match status" value="1"/>
</dbReference>
<dbReference type="GO" id="GO:0043565">
    <property type="term" value="F:sequence-specific DNA binding"/>
    <property type="evidence" value="ECO:0007669"/>
    <property type="project" value="InterPro"/>
</dbReference>
<name>A0A022L056_9MICO</name>
<dbReference type="GO" id="GO:0003700">
    <property type="term" value="F:DNA-binding transcription factor activity"/>
    <property type="evidence" value="ECO:0007669"/>
    <property type="project" value="InterPro"/>
</dbReference>
<feature type="domain" description="HTH araC/xylS-type" evidence="4">
    <location>
        <begin position="27"/>
        <end position="127"/>
    </location>
</feature>
<dbReference type="Gene3D" id="1.10.10.60">
    <property type="entry name" value="Homeodomain-like"/>
    <property type="match status" value="2"/>
</dbReference>
<gene>
    <name evidence="5" type="ORF">D641_0103880</name>
</gene>
<dbReference type="InterPro" id="IPR050204">
    <property type="entry name" value="AraC_XylS_family_regulators"/>
</dbReference>
<evidence type="ECO:0000256" key="3">
    <source>
        <dbReference type="ARBA" id="ARBA00023163"/>
    </source>
</evidence>
<organism evidence="5 6">
    <name type="scientific">Brachybacterium muris UCD-AY4</name>
    <dbReference type="NCBI Taxonomy" id="1249481"/>
    <lineage>
        <taxon>Bacteria</taxon>
        <taxon>Bacillati</taxon>
        <taxon>Actinomycetota</taxon>
        <taxon>Actinomycetes</taxon>
        <taxon>Micrococcales</taxon>
        <taxon>Dermabacteraceae</taxon>
        <taxon>Brachybacterium</taxon>
    </lineage>
</organism>
<keyword evidence="6" id="KW-1185">Reference proteome</keyword>
<proteinExistence type="predicted"/>
<dbReference type="InterPro" id="IPR018060">
    <property type="entry name" value="HTH_AraC"/>
</dbReference>
<accession>A0A022L056</accession>
<dbReference type="PROSITE" id="PS00041">
    <property type="entry name" value="HTH_ARAC_FAMILY_1"/>
    <property type="match status" value="1"/>
</dbReference>
<dbReference type="HOGENOM" id="CLU_082704_0_0_11"/>
<dbReference type="OrthoDB" id="2060755at2"/>
<dbReference type="PANTHER" id="PTHR46796">
    <property type="entry name" value="HTH-TYPE TRANSCRIPTIONAL ACTIVATOR RHAS-RELATED"/>
    <property type="match status" value="1"/>
</dbReference>
<dbReference type="Proteomes" id="UP000019754">
    <property type="component" value="Unassembled WGS sequence"/>
</dbReference>
<dbReference type="InterPro" id="IPR018062">
    <property type="entry name" value="HTH_AraC-typ_CS"/>
</dbReference>
<dbReference type="InterPro" id="IPR009057">
    <property type="entry name" value="Homeodomain-like_sf"/>
</dbReference>
<evidence type="ECO:0000313" key="6">
    <source>
        <dbReference type="Proteomes" id="UP000019754"/>
    </source>
</evidence>
<comment type="caution">
    <text evidence="5">The sequence shown here is derived from an EMBL/GenBank/DDBJ whole genome shotgun (WGS) entry which is preliminary data.</text>
</comment>
<protein>
    <submittedName>
        <fullName evidence="5">AraC family transcriptional regulator</fullName>
    </submittedName>
</protein>
<keyword evidence="3" id="KW-0804">Transcription</keyword>
<dbReference type="SMART" id="SM00342">
    <property type="entry name" value="HTH_ARAC"/>
    <property type="match status" value="1"/>
</dbReference>
<evidence type="ECO:0000259" key="4">
    <source>
        <dbReference type="PROSITE" id="PS01124"/>
    </source>
</evidence>
<dbReference type="PROSITE" id="PS01124">
    <property type="entry name" value="HTH_ARAC_FAMILY_2"/>
    <property type="match status" value="1"/>
</dbReference>
<reference evidence="5 6" key="1">
    <citation type="journal article" date="2013" name="Genome Announc.">
        <title>Draft genome sequence of an Actinobacterium, Brachybacterium muris strain UCD-AY4.</title>
        <authorList>
            <person name="Lo J.R."/>
            <person name="Lang J.M."/>
            <person name="Darling A.E."/>
            <person name="Eisen J.A."/>
            <person name="Coil D.A."/>
        </authorList>
    </citation>
    <scope>NUCLEOTIDE SEQUENCE [LARGE SCALE GENOMIC DNA]</scope>
    <source>
        <strain evidence="5 6">UCD-AY4</strain>
    </source>
</reference>
<keyword evidence="1" id="KW-0805">Transcription regulation</keyword>
<evidence type="ECO:0000313" key="5">
    <source>
        <dbReference type="EMBL" id="EYT50413.1"/>
    </source>
</evidence>
<dbReference type="SUPFAM" id="SSF46689">
    <property type="entry name" value="Homeodomain-like"/>
    <property type="match status" value="2"/>
</dbReference>
<evidence type="ECO:0000256" key="2">
    <source>
        <dbReference type="ARBA" id="ARBA00023125"/>
    </source>
</evidence>